<dbReference type="AlphaFoldDB" id="A0A5S3PTN1"/>
<protein>
    <submittedName>
        <fullName evidence="2">Helix-hairpin-helix domain-containing protein</fullName>
    </submittedName>
</protein>
<keyword evidence="1" id="KW-0472">Membrane</keyword>
<evidence type="ECO:0000313" key="3">
    <source>
        <dbReference type="Proteomes" id="UP000310314"/>
    </source>
</evidence>
<dbReference type="Pfam" id="PF12836">
    <property type="entry name" value="HHH_3"/>
    <property type="match status" value="2"/>
</dbReference>
<dbReference type="Gene3D" id="1.10.150.280">
    <property type="entry name" value="AF1531-like domain"/>
    <property type="match status" value="2"/>
</dbReference>
<proteinExistence type="predicted"/>
<dbReference type="Proteomes" id="UP000310314">
    <property type="component" value="Unassembled WGS sequence"/>
</dbReference>
<keyword evidence="1" id="KW-0812">Transmembrane</keyword>
<comment type="caution">
    <text evidence="2">The sequence shown here is derived from an EMBL/GenBank/DDBJ whole genome shotgun (WGS) entry which is preliminary data.</text>
</comment>
<organism evidence="2 3">
    <name type="scientific">Maribacter algarum</name>
    <name type="common">ex Zhang et al. 2020</name>
    <dbReference type="NCBI Taxonomy" id="2578118"/>
    <lineage>
        <taxon>Bacteria</taxon>
        <taxon>Pseudomonadati</taxon>
        <taxon>Bacteroidota</taxon>
        <taxon>Flavobacteriia</taxon>
        <taxon>Flavobacteriales</taxon>
        <taxon>Flavobacteriaceae</taxon>
        <taxon>Maribacter</taxon>
    </lineage>
</organism>
<feature type="transmembrane region" description="Helical" evidence="1">
    <location>
        <begin position="20"/>
        <end position="38"/>
    </location>
</feature>
<reference evidence="2 3" key="1">
    <citation type="submission" date="2019-05" db="EMBL/GenBank/DDBJ databases">
        <authorList>
            <person name="Zhang J.-Y."/>
            <person name="Feg X."/>
            <person name="Du Z.-J."/>
        </authorList>
    </citation>
    <scope>NUCLEOTIDE SEQUENCE [LARGE SCALE GENOMIC DNA]</scope>
    <source>
        <strain evidence="2 3">RZ26</strain>
    </source>
</reference>
<dbReference type="RefSeq" id="WP_138658917.1">
    <property type="nucleotide sequence ID" value="NZ_VATY01000003.1"/>
</dbReference>
<dbReference type="PANTHER" id="PTHR21180:SF32">
    <property type="entry name" value="ENDONUCLEASE_EXONUCLEASE_PHOSPHATASE FAMILY DOMAIN-CONTAINING PROTEIN 1"/>
    <property type="match status" value="1"/>
</dbReference>
<dbReference type="GO" id="GO:0015628">
    <property type="term" value="P:protein secretion by the type II secretion system"/>
    <property type="evidence" value="ECO:0007669"/>
    <property type="project" value="TreeGrafter"/>
</dbReference>
<gene>
    <name evidence="2" type="ORF">FEE95_15560</name>
</gene>
<dbReference type="PANTHER" id="PTHR21180">
    <property type="entry name" value="ENDONUCLEASE/EXONUCLEASE/PHOSPHATASE FAMILY DOMAIN-CONTAINING PROTEIN 1"/>
    <property type="match status" value="1"/>
</dbReference>
<keyword evidence="1" id="KW-1133">Transmembrane helix</keyword>
<dbReference type="OrthoDB" id="981124at2"/>
<dbReference type="GO" id="GO:0015627">
    <property type="term" value="C:type II protein secretion system complex"/>
    <property type="evidence" value="ECO:0007669"/>
    <property type="project" value="TreeGrafter"/>
</dbReference>
<keyword evidence="3" id="KW-1185">Reference proteome</keyword>
<dbReference type="EMBL" id="VATY01000003">
    <property type="protein sequence ID" value="TMM56050.1"/>
    <property type="molecule type" value="Genomic_DNA"/>
</dbReference>
<accession>A0A5S3PTN1</accession>
<dbReference type="SUPFAM" id="SSF47781">
    <property type="entry name" value="RuvA domain 2-like"/>
    <property type="match status" value="2"/>
</dbReference>
<name>A0A5S3PTN1_9FLAO</name>
<evidence type="ECO:0000256" key="1">
    <source>
        <dbReference type="SAM" id="Phobius"/>
    </source>
</evidence>
<dbReference type="InterPro" id="IPR051675">
    <property type="entry name" value="Endo/Exo/Phosphatase_dom_1"/>
</dbReference>
<evidence type="ECO:0000313" key="2">
    <source>
        <dbReference type="EMBL" id="TMM56050.1"/>
    </source>
</evidence>
<dbReference type="InterPro" id="IPR010994">
    <property type="entry name" value="RuvA_2-like"/>
</dbReference>
<sequence length="291" mass="33653">MKNFKSHFRFNKQERSGIFYLLLIILLLQVGYFVFRFLPIEKSTNSFTADMKMQAMINVLKENSLRKDTVKVFPFNPNFITDYKGYTLGMSVEEIDRLHAFRATAKYINTPEDFQKVTQVSDSLLMTFAPFFKFPEWTKKSEQYSVRSERKPKSNDKAFEIKDLNVATAEDLKAINGIGEKLSARIVKFRDRLGGFLVDEQLYDVYGLEPNIAKQALTRFKVFNKPVIQKININTSSAHEISSLVYIKYAIALEIVSFREANGNFSNLNELENILDLPSEKIDRIALYLSL</sequence>